<dbReference type="Proteomes" id="UP001163846">
    <property type="component" value="Unassembled WGS sequence"/>
</dbReference>
<feature type="compositionally biased region" description="Basic and acidic residues" evidence="1">
    <location>
        <begin position="227"/>
        <end position="237"/>
    </location>
</feature>
<proteinExistence type="predicted"/>
<comment type="caution">
    <text evidence="2">The sequence shown here is derived from an EMBL/GenBank/DDBJ whole genome shotgun (WGS) entry which is preliminary data.</text>
</comment>
<gene>
    <name evidence="2" type="ORF">F5878DRAFT_647701</name>
</gene>
<feature type="region of interest" description="Disordered" evidence="1">
    <location>
        <begin position="304"/>
        <end position="339"/>
    </location>
</feature>
<evidence type="ECO:0000313" key="2">
    <source>
        <dbReference type="EMBL" id="KAJ3831366.1"/>
    </source>
</evidence>
<evidence type="ECO:0000256" key="1">
    <source>
        <dbReference type="SAM" id="MobiDB-lite"/>
    </source>
</evidence>
<reference evidence="2" key="1">
    <citation type="submission" date="2022-08" db="EMBL/GenBank/DDBJ databases">
        <authorList>
            <consortium name="DOE Joint Genome Institute"/>
            <person name="Min B."/>
            <person name="Riley R."/>
            <person name="Sierra-Patev S."/>
            <person name="Naranjo-Ortiz M."/>
            <person name="Looney B."/>
            <person name="Konkel Z."/>
            <person name="Slot J.C."/>
            <person name="Sakamoto Y."/>
            <person name="Steenwyk J.L."/>
            <person name="Rokas A."/>
            <person name="Carro J."/>
            <person name="Camarero S."/>
            <person name="Ferreira P."/>
            <person name="Molpeceres G."/>
            <person name="Ruiz-Duenas F.J."/>
            <person name="Serrano A."/>
            <person name="Henrissat B."/>
            <person name="Drula E."/>
            <person name="Hughes K.W."/>
            <person name="Mata J.L."/>
            <person name="Ishikawa N.K."/>
            <person name="Vargas-Isla R."/>
            <person name="Ushijima S."/>
            <person name="Smith C.A."/>
            <person name="Ahrendt S."/>
            <person name="Andreopoulos W."/>
            <person name="He G."/>
            <person name="Labutti K."/>
            <person name="Lipzen A."/>
            <person name="Ng V."/>
            <person name="Sandor L."/>
            <person name="Barry K."/>
            <person name="Martinez A.T."/>
            <person name="Xiao Y."/>
            <person name="Gibbons J.G."/>
            <person name="Terashima K."/>
            <person name="Hibbett D.S."/>
            <person name="Grigoriev I.V."/>
        </authorList>
    </citation>
    <scope>NUCLEOTIDE SEQUENCE</scope>
    <source>
        <strain evidence="2">TFB9207</strain>
    </source>
</reference>
<feature type="compositionally biased region" description="Low complexity" evidence="1">
    <location>
        <begin position="324"/>
        <end position="339"/>
    </location>
</feature>
<protein>
    <submittedName>
        <fullName evidence="2">Uncharacterized protein</fullName>
    </submittedName>
</protein>
<dbReference type="EMBL" id="MU807539">
    <property type="protein sequence ID" value="KAJ3831366.1"/>
    <property type="molecule type" value="Genomic_DNA"/>
</dbReference>
<evidence type="ECO:0000313" key="3">
    <source>
        <dbReference type="Proteomes" id="UP001163846"/>
    </source>
</evidence>
<accession>A0AA38NVK7</accession>
<organism evidence="2 3">
    <name type="scientific">Lentinula raphanica</name>
    <dbReference type="NCBI Taxonomy" id="153919"/>
    <lineage>
        <taxon>Eukaryota</taxon>
        <taxon>Fungi</taxon>
        <taxon>Dikarya</taxon>
        <taxon>Basidiomycota</taxon>
        <taxon>Agaricomycotina</taxon>
        <taxon>Agaricomycetes</taxon>
        <taxon>Agaricomycetidae</taxon>
        <taxon>Agaricales</taxon>
        <taxon>Marasmiineae</taxon>
        <taxon>Omphalotaceae</taxon>
        <taxon>Lentinula</taxon>
    </lineage>
</organism>
<dbReference type="AlphaFoldDB" id="A0AA38NVK7"/>
<feature type="region of interest" description="Disordered" evidence="1">
    <location>
        <begin position="215"/>
        <end position="247"/>
    </location>
</feature>
<name>A0AA38NVK7_9AGAR</name>
<keyword evidence="3" id="KW-1185">Reference proteome</keyword>
<sequence>MFLILWKTGDKTWLPYSKIQHLEPLKEYFETLGIQGIAELPAVISGEDPMEGTDSLFAGSVDFLEYKYPLPHDLGFPLSLNLITFPAMTSVPTTPFFAPRDHPGIVLKWKEQIFEVTHEGQPPVHIPVDEMILAIQTSAALRRGWKIPITPQYVEITRTINHFLPFETIAWFSFVHDGKTHNSKAVIGYDCFFTTVQQIQLREAGKIGKKLRLDVNKTFPKPARPSTGHDNRRDNRRSGGSSNLFTRLSQSQADRDIMVLGLMSYVRQAESQGRRKNRMPKAVRGAEAYQKSVNGDASTVAGLSDRINAWRITTPSKDDNAMDSSGPSAPGPSAGPSTV</sequence>